<dbReference type="GO" id="GO:0051116">
    <property type="term" value="F:cobaltochelatase activity"/>
    <property type="evidence" value="ECO:0007669"/>
    <property type="project" value="UniProtKB-EC"/>
</dbReference>
<keyword evidence="4" id="KW-1185">Reference proteome</keyword>
<dbReference type="InterPro" id="IPR003672">
    <property type="entry name" value="CobN/Mg_chltase"/>
</dbReference>
<reference evidence="3 4" key="1">
    <citation type="submission" date="2024-02" db="EMBL/GenBank/DDBJ databases">
        <title>Lysobacter Genome Sequencing and Mining.</title>
        <authorList>
            <person name="Bierman J."/>
            <person name="Walker M.C."/>
        </authorList>
    </citation>
    <scope>NUCLEOTIDE SEQUENCE [LARGE SCALE GENOMIC DNA]</scope>
    <source>
        <strain evidence="3 4">PB6250</strain>
    </source>
</reference>
<sequence>MGAAALLAFAAAAPAKTVFGVVSERAAPEAAEAARELLATRPGDRIVLRTPQQLEALDRGQLRELVGGSDAVIAVALFGEQGVRLREAASWLRQRGRGPQRLYAFHGEAGLTQSSHREGHGLGAFSADELIRVTAETPPPELVRRARGDAFAGEWLDLRALWREGGNRNLQRSYAFLLDGGAVPAAQPQPDLVLRQNGAAVAAPAADARPLLAVLDLNNADVATGDALCAQAQAQGLACLGLYARWGEASLQAVQNLRAMLGAQPLAGLVVLQDFVVGAAEGRDAATRAIAALDVPVFKAIRLLDRGQAQWRLSGDGLPASSVQYRVAMSELQGSSQPMVLAAAGAPRIDPLTGVRLQRPEPLSGEMRALVERARRWRALRAKPASERRIALIYYNHPPGRQNIGADNLDVPASLHGMLRTMRDHGYRIDDLPATPEALLERMMQLGVNTPEDGGELAAMAAQATTLSGDDYRRWFATLPAAVQGEVSDGPLARLQAQVALARAAHETELGERRVRDAERELLHLLEGIDHPARDTALAEFRHLIQAHLRCLKAEAAAAEAPCADAGAAQRRLLALQVPGLRGWGRAPGKVMVHDDTVVLPGLRLGNVFIGPQPPRGWEVDEELLHANTQIPPPHQYLAYYHWLRDVFRADAIVHIGRHSTYEFLPGKAVGLAEDDYSRLIAGDVPGIYPYIVDGVGEGTQAKRRGLAVMVDHLTPPLAATSLYDRLLTLRQLVESFESSSSEPLRAQAASEMRAQVEALQLRAELEASMADVLQVRGIGFEQADDDLLAHEIGHYLTKLQEKFMPHGLHVFGQAWDGGQLDTMLDSMRGLGEREALRGKLIESPPAEMAALLHGLDGGFVRPGKGNDPLRAPESLPTGRNFHGLDGDVLPSPLAQRLGAEQAARVLARSDGRSGSEGVVLWASDAVRDEGVMVGFSLALMGVQPRWNARGIVQGLELKPMPQGQPRRDVIVTTSGLFRDLYPNLVQLLDRGGRLALAASAKTLRAQRPELAPALAAALAPLGEQVEFGEEAVAGNGVAREWLQRTDALRAQGVPLADAGREAAWRVFGDAPGAYGAGVNRLTERSGAWSERRQIGRAYLNRMGHAYGLDANGSAAHRAFEIGLGRVERSYHGRASHLYGLLDNNDAFDYFGGLSLAVETLTGRVPQAQVLYNADAERADVEPLEAALLREFRGRYLNPAWIRPLMKHGYAGARTVSQEFLENLWGWQVTRPDVIHGWAWDEVQSVYLDDRYRLGVADFLERGHAQQAKAHMLALMLVAAQKGYWKTPEANLARLGEQLAALVARNGLPGSGHAAPDHPLWGWLQPRLSPAAQAQVAEVLARARGERGAVSTFARGETARAQQAAMRAAASNRPSPPVPAPQAAPKPPESKQSGSKQAGSKQAPAKPAEPARNAHVSELSTLAPVALVQRHPLPSALIALAIALLLGFGLRRGLAVPAARAG</sequence>
<organism evidence="3 4">
    <name type="scientific">Lysobacter firmicutimachus</name>
    <dbReference type="NCBI Taxonomy" id="1792846"/>
    <lineage>
        <taxon>Bacteria</taxon>
        <taxon>Pseudomonadati</taxon>
        <taxon>Pseudomonadota</taxon>
        <taxon>Gammaproteobacteria</taxon>
        <taxon>Lysobacterales</taxon>
        <taxon>Lysobacteraceae</taxon>
        <taxon>Lysobacter</taxon>
    </lineage>
</organism>
<feature type="domain" description="CobN/magnesium chelatase" evidence="2">
    <location>
        <begin position="217"/>
        <end position="488"/>
    </location>
</feature>
<dbReference type="PANTHER" id="PTHR44119:SF4">
    <property type="entry name" value="AEROBIC COBALTOCHELATASE SUBUNIT COBN"/>
    <property type="match status" value="1"/>
</dbReference>
<feature type="compositionally biased region" description="Low complexity" evidence="1">
    <location>
        <begin position="1359"/>
        <end position="1373"/>
    </location>
</feature>
<evidence type="ECO:0000313" key="4">
    <source>
        <dbReference type="Proteomes" id="UP001387215"/>
    </source>
</evidence>
<evidence type="ECO:0000313" key="3">
    <source>
        <dbReference type="EMBL" id="MEI2454351.1"/>
    </source>
</evidence>
<proteinExistence type="predicted"/>
<dbReference type="Pfam" id="PF02514">
    <property type="entry name" value="CobN-Mg_chel"/>
    <property type="match status" value="3"/>
</dbReference>
<feature type="compositionally biased region" description="Low complexity" evidence="1">
    <location>
        <begin position="1390"/>
        <end position="1403"/>
    </location>
</feature>
<accession>A0ABU8CZZ9</accession>
<dbReference type="EMBL" id="JBANDL010000002">
    <property type="protein sequence ID" value="MEI2454351.1"/>
    <property type="molecule type" value="Genomic_DNA"/>
</dbReference>
<dbReference type="PANTHER" id="PTHR44119">
    <property type="entry name" value="MAGNESIUM-CHELATASE SUBUNIT CHLH, CHLOROPLASTIC"/>
    <property type="match status" value="1"/>
</dbReference>
<feature type="domain" description="CobN/magnesium chelatase" evidence="2">
    <location>
        <begin position="583"/>
        <end position="831"/>
    </location>
</feature>
<protein>
    <submittedName>
        <fullName evidence="3">Cobaltochelatase subunit CobN</fullName>
        <ecNumber evidence="3">6.6.1.2</ecNumber>
    </submittedName>
</protein>
<dbReference type="EC" id="6.6.1.2" evidence="3"/>
<dbReference type="Proteomes" id="UP001387215">
    <property type="component" value="Unassembled WGS sequence"/>
</dbReference>
<feature type="domain" description="CobN/magnesium chelatase" evidence="2">
    <location>
        <begin position="838"/>
        <end position="1291"/>
    </location>
</feature>
<evidence type="ECO:0000256" key="1">
    <source>
        <dbReference type="SAM" id="MobiDB-lite"/>
    </source>
</evidence>
<gene>
    <name evidence="3" type="ORF">V2J18_06630</name>
</gene>
<feature type="region of interest" description="Disordered" evidence="1">
    <location>
        <begin position="1351"/>
        <end position="1414"/>
    </location>
</feature>
<dbReference type="RefSeq" id="WP_336131357.1">
    <property type="nucleotide sequence ID" value="NZ_JBANDL010000002.1"/>
</dbReference>
<keyword evidence="3" id="KW-0436">Ligase</keyword>
<feature type="compositionally biased region" description="Pro residues" evidence="1">
    <location>
        <begin position="1374"/>
        <end position="1387"/>
    </location>
</feature>
<dbReference type="CDD" id="cd10150">
    <property type="entry name" value="CobN_like"/>
    <property type="match status" value="1"/>
</dbReference>
<evidence type="ECO:0000259" key="2">
    <source>
        <dbReference type="Pfam" id="PF02514"/>
    </source>
</evidence>
<name>A0ABU8CZZ9_9GAMM</name>
<comment type="caution">
    <text evidence="3">The sequence shown here is derived from an EMBL/GenBank/DDBJ whole genome shotgun (WGS) entry which is preliminary data.</text>
</comment>